<sequence length="696" mass="78606">MSKFVKFSKLRSATDSTFWAKFVELKIDKFKLDEKSISIWGSYGLQSLNEDNSNPLTLDFTSFNEDVETVDNSLSVLCCGRMINTNTFEAFRQINPEKFIDSMGKDVINSIQDGTALQSPWKLSLFLVLAYSDLKKYKFYYWVAHPTPLRLPEMYYEESPKSINEEFRAKHVEDLCQGFLQLDSRTKNYFTVLLSEGDKMIIVDLATGVKAINTSNEKQSQEYNEIYFAFYDPCATSNPGWPLRNLLCLLCWHCPTYYFSKVIKFISIRGNKAQKSLVFAFRSRHYENYKNERDSLFLSNLVGWESNLNDKLGPTIVNLSDTMDPAKLSDRAVNLNLKLMKWRLVPHLDLEKIYNLKCLLLGAGTLGCAVARVLLGWGVNNITFVDNSNVSHSNTVRQSLYSHQDAVKHKYKAYAAKDAVLNIRPSINAEGVVLHIPMPGHVVGESMLESTKKSLEKLEELVENSDVVFLLLDSREARWLPTVLCAAKNKIAINAALGFDSYTVQRHGTRNFTNPISPDLEVRNPRGVDLGCYFCNDVTQPGNSQTDRTVDQQCTVSRPGLSQIAAGLAVELLITLLQHPLGIEAEALVRRDNISPSDTDLVGLLGCVPHTIRGSLWNYDTHLTITHRFTSCTACSVPIVAEYKNRGLSFVLDACNMPNYLEKLSGLEQILKRPDLDELCYALDNTSDDDEDDKKI</sequence>
<dbReference type="InterPro" id="IPR042522">
    <property type="entry name" value="Atg7_N_1"/>
</dbReference>
<protein>
    <recommendedName>
        <fullName evidence="2 7">Ubiquitin-like modifier-activating enzyme ATG7</fullName>
    </recommendedName>
    <alternativeName>
        <fullName evidence="7">Autophagy-related protein 7</fullName>
    </alternativeName>
</protein>
<keyword evidence="3 7" id="KW-0813">Transport</keyword>
<reference evidence="10" key="1">
    <citation type="submission" date="2021-10" db="EMBL/GenBank/DDBJ databases">
        <title>Melipona bicolor Genome sequencing and assembly.</title>
        <authorList>
            <person name="Araujo N.S."/>
            <person name="Arias M.C."/>
        </authorList>
    </citation>
    <scope>NUCLEOTIDE SEQUENCE</scope>
    <source>
        <strain evidence="10">USP_2M_L1-L4_2017</strain>
        <tissue evidence="10">Whole body</tissue>
    </source>
</reference>
<feature type="active site" description="Glycyl thioester intermediate" evidence="6">
    <location>
        <position position="554"/>
    </location>
</feature>
<dbReference type="EMBL" id="JAHYIQ010000044">
    <property type="protein sequence ID" value="KAK1118243.1"/>
    <property type="molecule type" value="Genomic_DNA"/>
</dbReference>
<dbReference type="GO" id="GO:0000407">
    <property type="term" value="C:phagophore assembly site"/>
    <property type="evidence" value="ECO:0007669"/>
    <property type="project" value="UniProtKB-SubCell"/>
</dbReference>
<comment type="caution">
    <text evidence="10">The sequence shown here is derived from an EMBL/GenBank/DDBJ whole genome shotgun (WGS) entry which is preliminary data.</text>
</comment>
<dbReference type="AlphaFoldDB" id="A0AA40FFT3"/>
<dbReference type="GO" id="GO:0000045">
    <property type="term" value="P:autophagosome assembly"/>
    <property type="evidence" value="ECO:0007669"/>
    <property type="project" value="TreeGrafter"/>
</dbReference>
<accession>A0AA40FFT3</accession>
<feature type="domain" description="THIF-type NAD/FAD binding fold" evidence="8">
    <location>
        <begin position="339"/>
        <end position="581"/>
    </location>
</feature>
<dbReference type="Pfam" id="PF00899">
    <property type="entry name" value="ThiF"/>
    <property type="match status" value="1"/>
</dbReference>
<dbReference type="PANTHER" id="PTHR10953:SF3">
    <property type="entry name" value="UBIQUITIN-LIKE MODIFIER-ACTIVATING ENZYME ATG7"/>
    <property type="match status" value="1"/>
</dbReference>
<dbReference type="GO" id="GO:0006995">
    <property type="term" value="P:cellular response to nitrogen starvation"/>
    <property type="evidence" value="ECO:0007669"/>
    <property type="project" value="TreeGrafter"/>
</dbReference>
<evidence type="ECO:0000259" key="8">
    <source>
        <dbReference type="Pfam" id="PF00899"/>
    </source>
</evidence>
<evidence type="ECO:0000256" key="7">
    <source>
        <dbReference type="RuleBase" id="RU366022"/>
    </source>
</evidence>
<feature type="domain" description="Ubiquitin-like modifier-activating enzyme Atg7 N-terminal" evidence="9">
    <location>
        <begin position="5"/>
        <end position="323"/>
    </location>
</feature>
<keyword evidence="7" id="KW-0963">Cytoplasm</keyword>
<dbReference type="InterPro" id="IPR006285">
    <property type="entry name" value="Atg7"/>
</dbReference>
<evidence type="ECO:0000256" key="2">
    <source>
        <dbReference type="ARBA" id="ARBA00017647"/>
    </source>
</evidence>
<evidence type="ECO:0000256" key="6">
    <source>
        <dbReference type="PIRSR" id="PIRSR606285-1"/>
    </source>
</evidence>
<dbReference type="InterPro" id="IPR045886">
    <property type="entry name" value="ThiF/MoeB/HesA"/>
</dbReference>
<name>A0AA40FFT3_9HYME</name>
<organism evidence="10 11">
    <name type="scientific">Melipona bicolor</name>
    <dbReference type="NCBI Taxonomy" id="60889"/>
    <lineage>
        <taxon>Eukaryota</taxon>
        <taxon>Metazoa</taxon>
        <taxon>Ecdysozoa</taxon>
        <taxon>Arthropoda</taxon>
        <taxon>Hexapoda</taxon>
        <taxon>Insecta</taxon>
        <taxon>Pterygota</taxon>
        <taxon>Neoptera</taxon>
        <taxon>Endopterygota</taxon>
        <taxon>Hymenoptera</taxon>
        <taxon>Apocrita</taxon>
        <taxon>Aculeata</taxon>
        <taxon>Apoidea</taxon>
        <taxon>Anthophila</taxon>
        <taxon>Apidae</taxon>
        <taxon>Melipona</taxon>
    </lineage>
</organism>
<dbReference type="SUPFAM" id="SSF69572">
    <property type="entry name" value="Activating enzymes of the ubiquitin-like proteins"/>
    <property type="match status" value="1"/>
</dbReference>
<keyword evidence="11" id="KW-1185">Reference proteome</keyword>
<gene>
    <name evidence="10" type="ORF">K0M31_015288</name>
</gene>
<dbReference type="NCBIfam" id="TIGR01381">
    <property type="entry name" value="E1_like_apg7"/>
    <property type="match status" value="1"/>
</dbReference>
<dbReference type="InterPro" id="IPR035985">
    <property type="entry name" value="Ubiquitin-activating_enz"/>
</dbReference>
<evidence type="ECO:0000313" key="10">
    <source>
        <dbReference type="EMBL" id="KAK1118243.1"/>
    </source>
</evidence>
<evidence type="ECO:0000313" key="11">
    <source>
        <dbReference type="Proteomes" id="UP001177670"/>
    </source>
</evidence>
<dbReference type="Proteomes" id="UP001177670">
    <property type="component" value="Unassembled WGS sequence"/>
</dbReference>
<dbReference type="InterPro" id="IPR032197">
    <property type="entry name" value="Atg7_N"/>
</dbReference>
<dbReference type="GO" id="GO:0032446">
    <property type="term" value="P:protein modification by small protein conjugation"/>
    <property type="evidence" value="ECO:0007669"/>
    <property type="project" value="TreeGrafter"/>
</dbReference>
<evidence type="ECO:0000256" key="5">
    <source>
        <dbReference type="ARBA" id="ARBA00023006"/>
    </source>
</evidence>
<dbReference type="PANTHER" id="PTHR10953">
    <property type="entry name" value="UBIQUITIN-ACTIVATING ENZYME E1"/>
    <property type="match status" value="1"/>
</dbReference>
<evidence type="ECO:0000259" key="9">
    <source>
        <dbReference type="Pfam" id="PF16420"/>
    </source>
</evidence>
<keyword evidence="5 7" id="KW-0072">Autophagy</keyword>
<dbReference type="Gene3D" id="3.40.50.720">
    <property type="entry name" value="NAD(P)-binding Rossmann-like Domain"/>
    <property type="match status" value="1"/>
</dbReference>
<dbReference type="Gene3D" id="3.40.140.100">
    <property type="entry name" value="Ubiquitin-like modifier-activating enzyme ATG7 C-terminal domain"/>
    <property type="match status" value="1"/>
</dbReference>
<evidence type="ECO:0000256" key="4">
    <source>
        <dbReference type="ARBA" id="ARBA00022927"/>
    </source>
</evidence>
<dbReference type="GO" id="GO:0019779">
    <property type="term" value="F:Atg8 activating enzyme activity"/>
    <property type="evidence" value="ECO:0007669"/>
    <property type="project" value="TreeGrafter"/>
</dbReference>
<dbReference type="GO" id="GO:0034727">
    <property type="term" value="P:piecemeal microautophagy of the nucleus"/>
    <property type="evidence" value="ECO:0007669"/>
    <property type="project" value="TreeGrafter"/>
</dbReference>
<evidence type="ECO:0000256" key="3">
    <source>
        <dbReference type="ARBA" id="ARBA00022448"/>
    </source>
</evidence>
<keyword evidence="4 7" id="KW-0653">Protein transport</keyword>
<dbReference type="GO" id="GO:0000422">
    <property type="term" value="P:autophagy of mitochondrion"/>
    <property type="evidence" value="ECO:0007669"/>
    <property type="project" value="TreeGrafter"/>
</dbReference>
<comment type="function">
    <text evidence="7">E1-like activating enzyme involved in the 2 ubiquitin-like systems required for autophagy.</text>
</comment>
<comment type="similarity">
    <text evidence="1 7">Belongs to the ATG7 family.</text>
</comment>
<comment type="subunit">
    <text evidence="7">Homodimer.</text>
</comment>
<dbReference type="GO" id="GO:0015031">
    <property type="term" value="P:protein transport"/>
    <property type="evidence" value="ECO:0007669"/>
    <property type="project" value="UniProtKB-UniRule"/>
</dbReference>
<evidence type="ECO:0000256" key="1">
    <source>
        <dbReference type="ARBA" id="ARBA00010931"/>
    </source>
</evidence>
<dbReference type="InterPro" id="IPR000594">
    <property type="entry name" value="ThiF_NAD_FAD-bd"/>
</dbReference>
<keyword evidence="7" id="KW-0833">Ubl conjugation pathway</keyword>
<proteinExistence type="inferred from homology"/>
<dbReference type="Pfam" id="PF16420">
    <property type="entry name" value="ATG7_N"/>
    <property type="match status" value="1"/>
</dbReference>
<comment type="subcellular location">
    <subcellularLocation>
        <location evidence="7">Cytoplasm</location>
    </subcellularLocation>
    <subcellularLocation>
        <location evidence="7">Preautophagosomal structure</location>
    </subcellularLocation>
</comment>
<dbReference type="FunFam" id="3.40.50.720:FF:000243">
    <property type="entry name" value="Ubiquitin-like modifier-activating enzyme ATG7"/>
    <property type="match status" value="1"/>
</dbReference>
<dbReference type="GO" id="GO:0019778">
    <property type="term" value="F:Atg12 activating enzyme activity"/>
    <property type="evidence" value="ECO:0007669"/>
    <property type="project" value="TreeGrafter"/>
</dbReference>
<dbReference type="Gene3D" id="3.40.140.70">
    <property type="entry name" value="Ubiquitin-like modifier-activating enzyme ATG7 N-terminal domain"/>
    <property type="match status" value="1"/>
</dbReference>
<dbReference type="InterPro" id="IPR042523">
    <property type="entry name" value="Atg7_N_2"/>
</dbReference>